<dbReference type="GO" id="GO:0034039">
    <property type="term" value="F:8-oxo-7,8-dihydroguanine DNA N-glycosylase activity"/>
    <property type="evidence" value="ECO:0007669"/>
    <property type="project" value="TreeGrafter"/>
</dbReference>
<dbReference type="GO" id="GO:0016829">
    <property type="term" value="F:lyase activity"/>
    <property type="evidence" value="ECO:0007669"/>
    <property type="project" value="UniProtKB-KW"/>
</dbReference>
<dbReference type="SUPFAM" id="SSF46946">
    <property type="entry name" value="S13-like H2TH domain"/>
    <property type="match status" value="1"/>
</dbReference>
<evidence type="ECO:0000256" key="1">
    <source>
        <dbReference type="ARBA" id="ARBA00001668"/>
    </source>
</evidence>
<dbReference type="RefSeq" id="WP_092638795.1">
    <property type="nucleotide sequence ID" value="NZ_FNID01000008.1"/>
</dbReference>
<comment type="similarity">
    <text evidence="2">Belongs to the FPG family.</text>
</comment>
<evidence type="ECO:0000313" key="11">
    <source>
        <dbReference type="EMBL" id="SDM95841.1"/>
    </source>
</evidence>
<dbReference type="InterPro" id="IPR012319">
    <property type="entry name" value="FPG_cat"/>
</dbReference>
<feature type="domain" description="Formamidopyrimidine-DNA glycosylase H2TH DNA-binding" evidence="10">
    <location>
        <begin position="136"/>
        <end position="229"/>
    </location>
</feature>
<dbReference type="GO" id="GO:0003684">
    <property type="term" value="F:damaged DNA binding"/>
    <property type="evidence" value="ECO:0007669"/>
    <property type="project" value="InterPro"/>
</dbReference>
<keyword evidence="6" id="KW-0234">DNA repair</keyword>
<dbReference type="Pfam" id="PF01149">
    <property type="entry name" value="Fapy_DNA_glyco"/>
    <property type="match status" value="1"/>
</dbReference>
<keyword evidence="5" id="KW-0238">DNA-binding</keyword>
<sequence length="275" mass="29437">MLELPEAAVMASQLSQTLTGKVIASAAANTSPHKLTWYFGDPAAYNTLLAGRRVDGAHAVAGNVELLMGDARLLLQDGVSLRYLTPDQKLPPRHQLHLQFEDGSALVGVVQMYGGISAFIDGENQNPYYLVAKEKPSPLTDAFNEAYFASLCECKNFAKLSAKAFLATEQRIPGLGNGVLQDILWNAGIHPKRKMGTLSESELAGMYRSLKGTLAAMAQAGGRDIEHDLFGNPGGYACVLSKNTAAMPCLKCGSGIKKEAYLGGSVYYCEGCQKL</sequence>
<keyword evidence="12" id="KW-1185">Reference proteome</keyword>
<gene>
    <name evidence="11" type="ORF">SAMN05192585_10869</name>
</gene>
<evidence type="ECO:0000256" key="8">
    <source>
        <dbReference type="ARBA" id="ARBA00023268"/>
    </source>
</evidence>
<keyword evidence="4" id="KW-0378">Hydrolase</keyword>
<dbReference type="GO" id="GO:0003906">
    <property type="term" value="F:DNA-(apurinic or apyrimidinic site) endonuclease activity"/>
    <property type="evidence" value="ECO:0007669"/>
    <property type="project" value="InterPro"/>
</dbReference>
<keyword evidence="3" id="KW-0227">DNA damage</keyword>
<evidence type="ECO:0000256" key="3">
    <source>
        <dbReference type="ARBA" id="ARBA00022763"/>
    </source>
</evidence>
<evidence type="ECO:0000256" key="7">
    <source>
        <dbReference type="ARBA" id="ARBA00023239"/>
    </source>
</evidence>
<evidence type="ECO:0000256" key="2">
    <source>
        <dbReference type="ARBA" id="ARBA00009409"/>
    </source>
</evidence>
<dbReference type="SUPFAM" id="SSF81624">
    <property type="entry name" value="N-terminal domain of MutM-like DNA repair proteins"/>
    <property type="match status" value="1"/>
</dbReference>
<dbReference type="Proteomes" id="UP000199182">
    <property type="component" value="Unassembled WGS sequence"/>
</dbReference>
<dbReference type="InterPro" id="IPR015886">
    <property type="entry name" value="H2TH_FPG"/>
</dbReference>
<dbReference type="InterPro" id="IPR035937">
    <property type="entry name" value="FPG_N"/>
</dbReference>
<dbReference type="GO" id="GO:0008270">
    <property type="term" value="F:zinc ion binding"/>
    <property type="evidence" value="ECO:0007669"/>
    <property type="project" value="InterPro"/>
</dbReference>
<evidence type="ECO:0000256" key="5">
    <source>
        <dbReference type="ARBA" id="ARBA00023125"/>
    </source>
</evidence>
<keyword evidence="9" id="KW-0326">Glycosidase</keyword>
<comment type="catalytic activity">
    <reaction evidence="1">
        <text>Hydrolysis of DNA containing ring-opened 7-methylguanine residues, releasing 2,6-diamino-4-hydroxy-5-(N-methyl)formamidopyrimidine.</text>
        <dbReference type="EC" id="3.2.2.23"/>
    </reaction>
</comment>
<dbReference type="SUPFAM" id="SSF57716">
    <property type="entry name" value="Glucocorticoid receptor-like (DNA-binding domain)"/>
    <property type="match status" value="1"/>
</dbReference>
<evidence type="ECO:0000259" key="10">
    <source>
        <dbReference type="SMART" id="SM01232"/>
    </source>
</evidence>
<name>A0A1G9XH39_9FIRM</name>
<evidence type="ECO:0000256" key="4">
    <source>
        <dbReference type="ARBA" id="ARBA00022801"/>
    </source>
</evidence>
<organism evidence="11 12">
    <name type="scientific">Acetanaerobacterium elongatum</name>
    <dbReference type="NCBI Taxonomy" id="258515"/>
    <lineage>
        <taxon>Bacteria</taxon>
        <taxon>Bacillati</taxon>
        <taxon>Bacillota</taxon>
        <taxon>Clostridia</taxon>
        <taxon>Eubacteriales</taxon>
        <taxon>Oscillospiraceae</taxon>
        <taxon>Acetanaerobacterium</taxon>
    </lineage>
</organism>
<accession>A0A1G9XH39</accession>
<dbReference type="PANTHER" id="PTHR22993">
    <property type="entry name" value="FORMAMIDOPYRIMIDINE-DNA GLYCOSYLASE"/>
    <property type="match status" value="1"/>
</dbReference>
<keyword evidence="7" id="KW-0456">Lyase</keyword>
<evidence type="ECO:0000256" key="9">
    <source>
        <dbReference type="ARBA" id="ARBA00023295"/>
    </source>
</evidence>
<proteinExistence type="inferred from homology"/>
<dbReference type="Gene3D" id="1.10.8.50">
    <property type="match status" value="1"/>
</dbReference>
<dbReference type="STRING" id="258515.SAMN05192585_10869"/>
<dbReference type="SMART" id="SM01232">
    <property type="entry name" value="H2TH"/>
    <property type="match status" value="1"/>
</dbReference>
<evidence type="ECO:0000256" key="6">
    <source>
        <dbReference type="ARBA" id="ARBA00023204"/>
    </source>
</evidence>
<dbReference type="PANTHER" id="PTHR22993:SF9">
    <property type="entry name" value="FORMAMIDOPYRIMIDINE-DNA GLYCOSYLASE"/>
    <property type="match status" value="1"/>
</dbReference>
<protein>
    <submittedName>
        <fullName evidence="11">Formamidopyrimidine-DNA glycosylase</fullName>
    </submittedName>
</protein>
<reference evidence="11 12" key="1">
    <citation type="submission" date="2016-10" db="EMBL/GenBank/DDBJ databases">
        <authorList>
            <person name="de Groot N.N."/>
        </authorList>
    </citation>
    <scope>NUCLEOTIDE SEQUENCE [LARGE SCALE GENOMIC DNA]</scope>
    <source>
        <strain evidence="11 12">CGMCC 1.5012</strain>
    </source>
</reference>
<keyword evidence="8" id="KW-0511">Multifunctional enzyme</keyword>
<dbReference type="InterPro" id="IPR010979">
    <property type="entry name" value="Ribosomal_uS13-like_H2TH"/>
</dbReference>
<dbReference type="AlphaFoldDB" id="A0A1G9XH39"/>
<dbReference type="GO" id="GO:0006284">
    <property type="term" value="P:base-excision repair"/>
    <property type="evidence" value="ECO:0007669"/>
    <property type="project" value="InterPro"/>
</dbReference>
<evidence type="ECO:0000313" key="12">
    <source>
        <dbReference type="Proteomes" id="UP000199182"/>
    </source>
</evidence>
<dbReference type="Pfam" id="PF06831">
    <property type="entry name" value="H2TH"/>
    <property type="match status" value="1"/>
</dbReference>
<dbReference type="EMBL" id="FNID01000008">
    <property type="protein sequence ID" value="SDM95841.1"/>
    <property type="molecule type" value="Genomic_DNA"/>
</dbReference>
<dbReference type="OrthoDB" id="9800855at2"/>